<keyword evidence="2" id="KW-1185">Reference proteome</keyword>
<protein>
    <recommendedName>
        <fullName evidence="3">N-acetyltransferase domain-containing protein</fullName>
    </recommendedName>
</protein>
<dbReference type="Gene3D" id="3.40.630.30">
    <property type="match status" value="1"/>
</dbReference>
<organism evidence="1 2">
    <name type="scientific">Lutibacter flavus</name>
    <dbReference type="NCBI Taxonomy" id="691689"/>
    <lineage>
        <taxon>Bacteria</taxon>
        <taxon>Pseudomonadati</taxon>
        <taxon>Bacteroidota</taxon>
        <taxon>Flavobacteriia</taxon>
        <taxon>Flavobacteriales</taxon>
        <taxon>Flavobacteriaceae</taxon>
        <taxon>Lutibacter</taxon>
    </lineage>
</organism>
<reference evidence="2" key="1">
    <citation type="submission" date="2017-06" db="EMBL/GenBank/DDBJ databases">
        <authorList>
            <person name="Varghese N."/>
            <person name="Submissions S."/>
        </authorList>
    </citation>
    <scope>NUCLEOTIDE SEQUENCE [LARGE SCALE GENOMIC DNA]</scope>
    <source>
        <strain evidence="2">DSM 27993</strain>
    </source>
</reference>
<evidence type="ECO:0000313" key="1">
    <source>
        <dbReference type="EMBL" id="SNR30097.1"/>
    </source>
</evidence>
<dbReference type="PANTHER" id="PTHR41368">
    <property type="entry name" value="PROTEIN YGHO"/>
    <property type="match status" value="1"/>
</dbReference>
<dbReference type="InterPro" id="IPR016181">
    <property type="entry name" value="Acyl_CoA_acyltransferase"/>
</dbReference>
<evidence type="ECO:0008006" key="3">
    <source>
        <dbReference type="Google" id="ProtNLM"/>
    </source>
</evidence>
<dbReference type="SUPFAM" id="SSF55729">
    <property type="entry name" value="Acyl-CoA N-acyltransferases (Nat)"/>
    <property type="match status" value="1"/>
</dbReference>
<dbReference type="PANTHER" id="PTHR41368:SF1">
    <property type="entry name" value="PROTEIN YGHO"/>
    <property type="match status" value="1"/>
</dbReference>
<dbReference type="AlphaFoldDB" id="A0A238V7U2"/>
<proteinExistence type="predicted"/>
<name>A0A238V7U2_9FLAO</name>
<dbReference type="EMBL" id="FZNX01000001">
    <property type="protein sequence ID" value="SNR30097.1"/>
    <property type="molecule type" value="Genomic_DNA"/>
</dbReference>
<dbReference type="Proteomes" id="UP000198412">
    <property type="component" value="Unassembled WGS sequence"/>
</dbReference>
<accession>A0A238V7U2</accession>
<gene>
    <name evidence="1" type="ORF">SAMN04488111_0041</name>
</gene>
<evidence type="ECO:0000313" key="2">
    <source>
        <dbReference type="Proteomes" id="UP000198412"/>
    </source>
</evidence>
<dbReference type="InterPro" id="IPR039968">
    <property type="entry name" value="BcerS-like"/>
</dbReference>
<sequence length="392" mass="46125">MEDYLANYSEKEETNYIFPFMITIQEMTTKKELKAFVKFPFKLYKNNKFWVPPIIKDELETFDKNVNPVFKHAEARYFVAIKNNEIVGRVAAIINFTELNEQKLKKMRFGWFDFIDDIEVSKMLLKKVEEIGIQHKLEFMEGPVGFSNLDKVGVLTEGFDHIGTMITWYNHPYYKTHFEKLGFTIEKEYLENKFPFKNVIRAPLERIGTILKKRYELKSLNFTKTKDIMPYVDKMFELFNISYASLPSFVPISEVEIAYFKKKYISFINPEYIKFVVDKDDNMVAFAITMPSFSNALQKANGKLFPFGLFHLIKAKKESKDVIFYLIGVHPKYQGKGIHALIFLEYQISFEKRGILNCIRTPELATNTKIAAVWKNFEPVTHKKRCTYKKAI</sequence>